<name>A0A914V6Z2_9BILA</name>
<dbReference type="GO" id="GO:0090307">
    <property type="term" value="P:mitotic spindle assembly"/>
    <property type="evidence" value="ECO:0007669"/>
    <property type="project" value="TreeGrafter"/>
</dbReference>
<dbReference type="GO" id="GO:0090222">
    <property type="term" value="P:centrosome-templated microtubule nucleation"/>
    <property type="evidence" value="ECO:0007669"/>
    <property type="project" value="InterPro"/>
</dbReference>
<organism evidence="4 5">
    <name type="scientific">Plectus sambesii</name>
    <dbReference type="NCBI Taxonomy" id="2011161"/>
    <lineage>
        <taxon>Eukaryota</taxon>
        <taxon>Metazoa</taxon>
        <taxon>Ecdysozoa</taxon>
        <taxon>Nematoda</taxon>
        <taxon>Chromadorea</taxon>
        <taxon>Plectida</taxon>
        <taxon>Plectina</taxon>
        <taxon>Plectoidea</taxon>
        <taxon>Plectidae</taxon>
        <taxon>Plectus</taxon>
    </lineage>
</organism>
<dbReference type="Gene3D" id="2.60.40.10">
    <property type="entry name" value="Immunoglobulins"/>
    <property type="match status" value="2"/>
</dbReference>
<feature type="region of interest" description="Disordered" evidence="1">
    <location>
        <begin position="1041"/>
        <end position="1078"/>
    </location>
</feature>
<accession>A0A914V6Z2</accession>
<feature type="domain" description="Cep192/Spd-2-like" evidence="3">
    <location>
        <begin position="704"/>
        <end position="806"/>
    </location>
</feature>
<dbReference type="GO" id="GO:0005737">
    <property type="term" value="C:cytoplasm"/>
    <property type="evidence" value="ECO:0007669"/>
    <property type="project" value="TreeGrafter"/>
</dbReference>
<feature type="compositionally biased region" description="Acidic residues" evidence="1">
    <location>
        <begin position="1"/>
        <end position="10"/>
    </location>
</feature>
<feature type="compositionally biased region" description="Polar residues" evidence="1">
    <location>
        <begin position="332"/>
        <end position="343"/>
    </location>
</feature>
<dbReference type="GO" id="GO:0000242">
    <property type="term" value="C:pericentriolar material"/>
    <property type="evidence" value="ECO:0007669"/>
    <property type="project" value="TreeGrafter"/>
</dbReference>
<dbReference type="Pfam" id="PF22066">
    <property type="entry name" value="Cep192_D8"/>
    <property type="match status" value="1"/>
</dbReference>
<feature type="compositionally biased region" description="Polar residues" evidence="1">
    <location>
        <begin position="664"/>
        <end position="673"/>
    </location>
</feature>
<keyword evidence="4" id="KW-1185">Reference proteome</keyword>
<feature type="compositionally biased region" description="Polar residues" evidence="1">
    <location>
        <begin position="591"/>
        <end position="603"/>
    </location>
</feature>
<feature type="compositionally biased region" description="Basic and acidic residues" evidence="1">
    <location>
        <begin position="1061"/>
        <end position="1073"/>
    </location>
</feature>
<feature type="region of interest" description="Disordered" evidence="1">
    <location>
        <begin position="646"/>
        <end position="705"/>
    </location>
</feature>
<feature type="domain" description="Cep192-like" evidence="2">
    <location>
        <begin position="1076"/>
        <end position="1172"/>
    </location>
</feature>
<dbReference type="GO" id="GO:0005814">
    <property type="term" value="C:centriole"/>
    <property type="evidence" value="ECO:0007669"/>
    <property type="project" value="TreeGrafter"/>
</dbReference>
<dbReference type="InterPro" id="IPR054088">
    <property type="entry name" value="Cep192-like_D8"/>
</dbReference>
<feature type="region of interest" description="Disordered" evidence="1">
    <location>
        <begin position="1"/>
        <end position="50"/>
    </location>
</feature>
<evidence type="ECO:0000259" key="3">
    <source>
        <dbReference type="Pfam" id="PF22073"/>
    </source>
</evidence>
<feature type="compositionally biased region" description="Polar residues" evidence="1">
    <location>
        <begin position="269"/>
        <end position="286"/>
    </location>
</feature>
<evidence type="ECO:0000313" key="4">
    <source>
        <dbReference type="Proteomes" id="UP000887566"/>
    </source>
</evidence>
<dbReference type="PANTHER" id="PTHR16029:SF11">
    <property type="entry name" value="CENTROSOMAL PROTEIN OF 192 KDA"/>
    <property type="match status" value="1"/>
</dbReference>
<feature type="compositionally biased region" description="Low complexity" evidence="1">
    <location>
        <begin position="17"/>
        <end position="34"/>
    </location>
</feature>
<evidence type="ECO:0000256" key="1">
    <source>
        <dbReference type="SAM" id="MobiDB-lite"/>
    </source>
</evidence>
<dbReference type="GO" id="GO:0051298">
    <property type="term" value="P:centrosome duplication"/>
    <property type="evidence" value="ECO:0007669"/>
    <property type="project" value="InterPro"/>
</dbReference>
<feature type="region of interest" description="Disordered" evidence="1">
    <location>
        <begin position="537"/>
        <end position="627"/>
    </location>
</feature>
<dbReference type="PANTHER" id="PTHR16029">
    <property type="entry name" value="CENTROSOMAL PROTEIN OF 192 KDA"/>
    <property type="match status" value="1"/>
</dbReference>
<dbReference type="Proteomes" id="UP000887566">
    <property type="component" value="Unplaced"/>
</dbReference>
<dbReference type="InterPro" id="IPR013783">
    <property type="entry name" value="Ig-like_fold"/>
</dbReference>
<feature type="compositionally biased region" description="Polar residues" evidence="1">
    <location>
        <begin position="558"/>
        <end position="580"/>
    </location>
</feature>
<dbReference type="InterPro" id="IPR039103">
    <property type="entry name" value="Spd-2/CEP192"/>
</dbReference>
<dbReference type="GO" id="GO:0071539">
    <property type="term" value="P:protein localization to centrosome"/>
    <property type="evidence" value="ECO:0007669"/>
    <property type="project" value="InterPro"/>
</dbReference>
<dbReference type="InterPro" id="IPR054090">
    <property type="entry name" value="Cep192_Spd-2-like_dom"/>
</dbReference>
<feature type="region of interest" description="Disordered" evidence="1">
    <location>
        <begin position="448"/>
        <end position="510"/>
    </location>
</feature>
<feature type="compositionally biased region" description="Polar residues" evidence="1">
    <location>
        <begin position="692"/>
        <end position="705"/>
    </location>
</feature>
<feature type="region of interest" description="Disordered" evidence="1">
    <location>
        <begin position="332"/>
        <end position="390"/>
    </location>
</feature>
<feature type="compositionally biased region" description="Basic and acidic residues" evidence="1">
    <location>
        <begin position="477"/>
        <end position="488"/>
    </location>
</feature>
<dbReference type="WBParaSite" id="PSAMB.scaffold1605size29485.g14025.t1">
    <property type="protein sequence ID" value="PSAMB.scaffold1605size29485.g14025.t1"/>
    <property type="gene ID" value="PSAMB.scaffold1605size29485.g14025"/>
</dbReference>
<protein>
    <submittedName>
        <fullName evidence="5">Abnormal spindle-like microcephaly-associated protein ASH domain-containing protein</fullName>
    </submittedName>
</protein>
<feature type="compositionally biased region" description="Low complexity" evidence="1">
    <location>
        <begin position="653"/>
        <end position="663"/>
    </location>
</feature>
<dbReference type="Pfam" id="PF22073">
    <property type="entry name" value="Cep192_D4"/>
    <property type="match status" value="1"/>
</dbReference>
<dbReference type="GO" id="GO:0019901">
    <property type="term" value="F:protein kinase binding"/>
    <property type="evidence" value="ECO:0007669"/>
    <property type="project" value="TreeGrafter"/>
</dbReference>
<feature type="compositionally biased region" description="Low complexity" evidence="1">
    <location>
        <begin position="674"/>
        <end position="683"/>
    </location>
</feature>
<dbReference type="AlphaFoldDB" id="A0A914V6Z2"/>
<evidence type="ECO:0000313" key="5">
    <source>
        <dbReference type="WBParaSite" id="PSAMB.scaffold1605size29485.g14025.t1"/>
    </source>
</evidence>
<sequence length="1174" mass="128486">MTEIVSDDGEFGERESLVSSPVPSIQPSPIHSPLAAGRSGRTSTGSALDLGKMTNLSRSYLMTPDDSYRPHLDDDDYGRNRFFEDDYELNGGARDVDDDLLDGRPSLIQSIGDQVEGEQYSIVDSIHSEGGDETDDIDQQTDGRSVATVVSDCFTEQQPLERRLDTIAEESRSHLLNTEPVEKSASPFGAGGPGNYSWNRSHLSQASFSSGDFQTGPGALEVINEAEKDFVGRNAIIQEDARFQNSHNDPENSWDAPVTSPCPLPIQLPRTSQISTPLTSSTFTVDSQRRQSRKAQKEFERSQRLEKQSPAVNCEESTPFLDCTDVGLTQLPLISTPNGATSASNQSSRRLRQRQRSNLSDAFHSISQLSDANSPIDAANKTPHKERSAESSILNGISNLHLSTASSTAPLSSSAIQRCLQNESTGAEASKLARAILKANQSLAMYEKDKSSRHAESQYVQSSSTEFLPRQLSLNERSNRSEGERREATSSASGGEARGRTALSDTNSRHLWNNRQNLDASASSSFNGDVRRSAAVENSAARKSSLEEIQNGRATGRTALSDNNSRGIPTNEPCPSSKTSYRSRRDFESAGTVSGFNKSSELASVSRRSKCRTPLSSSGLNSRDTSLRMADFDSHKSSMEDLTMTGAGKTLTSSRSNAQSASSTMTSSRENAQSASTTMTSSTRIAEKRPASTRSSSSGDDFQTPLRTNKTRMYFGFVDIGDRVVQSVQLRNQSATPLRIRCEILRPNKGFELTDKESIIMIGPGEPVTIRVSFLPTQIATYSNSLKFYIVNSTLKFTLVLHGSGGCASVSMEKHENLKVARDGTFLLETSRVGMLPLKLTNRGPRDAFVRVLLAEKTALNAPLDGPFVTPTDSIVVRAGDTRELTVSMPDMSQFGRLSSLSQASGSDSTRLRVLLLWGEEKQRQRVKRYEQLRNTKMPYEGRSFTTERFCGEENVGSLPEDTDVSRLDYDVFLSSLRRTVIKVFSNRLSLAGSVVSSTVGDRSVTATTFAVFDPDSTSASGVGHIFGRTVVPDLSHLFSSSSASASRPPVSPKRSRRCHSPPERDREAEKSKKSPGVQVKEKTLKFAATRVDAWDSVKVELMNVAPKSNKMTLWTEGNAFSVKMTQYIIDAMKFVKIPVYFRPTAPGPHQGKLFISLEDEKMLTVELEGFAIL</sequence>
<feature type="compositionally biased region" description="Basic and acidic residues" evidence="1">
    <location>
        <begin position="295"/>
        <end position="307"/>
    </location>
</feature>
<reference evidence="5" key="1">
    <citation type="submission" date="2022-11" db="UniProtKB">
        <authorList>
            <consortium name="WormBaseParasite"/>
        </authorList>
    </citation>
    <scope>IDENTIFICATION</scope>
</reference>
<evidence type="ECO:0000259" key="2">
    <source>
        <dbReference type="Pfam" id="PF22066"/>
    </source>
</evidence>
<feature type="compositionally biased region" description="Polar residues" evidence="1">
    <location>
        <begin position="614"/>
        <end position="624"/>
    </location>
</feature>
<feature type="region of interest" description="Disordered" evidence="1">
    <location>
        <begin position="244"/>
        <end position="313"/>
    </location>
</feature>
<proteinExistence type="predicted"/>